<name>A0A6L2J9X4_TANCI</name>
<accession>A0A6L2J9X4</accession>
<gene>
    <name evidence="2" type="ORF">Tci_005786</name>
</gene>
<proteinExistence type="predicted"/>
<evidence type="ECO:0000256" key="1">
    <source>
        <dbReference type="SAM" id="MobiDB-lite"/>
    </source>
</evidence>
<feature type="compositionally biased region" description="Low complexity" evidence="1">
    <location>
        <begin position="99"/>
        <end position="144"/>
    </location>
</feature>
<feature type="region of interest" description="Disordered" evidence="1">
    <location>
        <begin position="98"/>
        <end position="156"/>
    </location>
</feature>
<dbReference type="EMBL" id="BKCJ010000506">
    <property type="protein sequence ID" value="GEU33808.1"/>
    <property type="molecule type" value="Genomic_DNA"/>
</dbReference>
<reference evidence="2" key="1">
    <citation type="journal article" date="2019" name="Sci. Rep.">
        <title>Draft genome of Tanacetum cinerariifolium, the natural source of mosquito coil.</title>
        <authorList>
            <person name="Yamashiro T."/>
            <person name="Shiraishi A."/>
            <person name="Satake H."/>
            <person name="Nakayama K."/>
        </authorList>
    </citation>
    <scope>NUCLEOTIDE SEQUENCE</scope>
</reference>
<feature type="region of interest" description="Disordered" evidence="1">
    <location>
        <begin position="311"/>
        <end position="333"/>
    </location>
</feature>
<organism evidence="2">
    <name type="scientific">Tanacetum cinerariifolium</name>
    <name type="common">Dalmatian daisy</name>
    <name type="synonym">Chrysanthemum cinerariifolium</name>
    <dbReference type="NCBI Taxonomy" id="118510"/>
    <lineage>
        <taxon>Eukaryota</taxon>
        <taxon>Viridiplantae</taxon>
        <taxon>Streptophyta</taxon>
        <taxon>Embryophyta</taxon>
        <taxon>Tracheophyta</taxon>
        <taxon>Spermatophyta</taxon>
        <taxon>Magnoliopsida</taxon>
        <taxon>eudicotyledons</taxon>
        <taxon>Gunneridae</taxon>
        <taxon>Pentapetalae</taxon>
        <taxon>asterids</taxon>
        <taxon>campanulids</taxon>
        <taxon>Asterales</taxon>
        <taxon>Asteraceae</taxon>
        <taxon>Asteroideae</taxon>
        <taxon>Anthemideae</taxon>
        <taxon>Anthemidinae</taxon>
        <taxon>Tanacetum</taxon>
    </lineage>
</organism>
<evidence type="ECO:0000313" key="2">
    <source>
        <dbReference type="EMBL" id="GEU33808.1"/>
    </source>
</evidence>
<sequence>MLPVNQIDTFYNGLTLRHRDTINAAAGGTFMKRRLEECYELIENMTAHHNDWDTSAQRTTVGNTQNVYAMGAYQGNSYQPQGNRNILSYCSDNYLGLPGFNQNQNRNNQNQNFQNQNRNQGNFHPQGNNQGRNQFFQGANQGQNLSPAYQAPGYQAPIHQPQIPQTQVVTTNEFTNFMKANDAILKNMQTNMTSLTNSNLELKNMFGRFMKMNTASSSGSRTLPGNTITNPKEELKGITTRSGTAYKGPMIPTTSSSLPLVVERETKATKDTVHPTNNESIKDVQPLVFPTESPIQNSEPVIAPIIEPVASPVSAPKPNQRPSIPYPSRLHDQKLRDKANDQREKFFQIFKDLNFNISFADALILMPKYHHYSSSLFINFLSVSGVKLLIPSLLMLQAPIEGYEDAIVVPQINANNFELKQTQINFVQSNQFTRRQDPHNHLRFFNKVTSTFRHPEDFQKKFEQKQDDFQNQMMNFMQNLYNNKPSSSNSLPSNTIPNPKGEAKAITTRSDKPAEEPFVVILKAKANLPYPSRLQKEKLRENDDILAAKFMEIFRDLHFELSFADALVHMPKFAPMFKKLLNNKDKLIELTKTPLNENCSTVVLKKLPEKLELDDRTISKPTGVAENVFVKFGRPFLSTTHALIDVYEGEIILRHDDQSLTLKCGDTPSISYNNFESLNKVDLIDATCEEYSQKVLGFADVVSDEVSTPIRCHILHPEGDILILEVLLNNDPEPPPSNQKDYFPSNHKDLNVVQPKNNKSSDDEPPKVELKELPRHLEYAFLGENEKWPVIILKDLSVNEKSALIDVLKSRKKAIAWKLTDIRGIDPEFCSHKILLEDNFSPKVQSQRRVNPKIHDVIKKEVEKLLDA</sequence>
<dbReference type="AlphaFoldDB" id="A0A6L2J9X4"/>
<evidence type="ECO:0008006" key="3">
    <source>
        <dbReference type="Google" id="ProtNLM"/>
    </source>
</evidence>
<feature type="region of interest" description="Disordered" evidence="1">
    <location>
        <begin position="734"/>
        <end position="767"/>
    </location>
</feature>
<protein>
    <recommendedName>
        <fullName evidence="3">Reverse transcriptase domain-containing protein</fullName>
    </recommendedName>
</protein>
<comment type="caution">
    <text evidence="2">The sequence shown here is derived from an EMBL/GenBank/DDBJ whole genome shotgun (WGS) entry which is preliminary data.</text>
</comment>